<evidence type="ECO:0000313" key="2">
    <source>
        <dbReference type="Proteomes" id="UP000639772"/>
    </source>
</evidence>
<dbReference type="EMBL" id="JADCNM010000014">
    <property type="protein sequence ID" value="KAG0454360.1"/>
    <property type="molecule type" value="Genomic_DNA"/>
</dbReference>
<reference evidence="1 2" key="1">
    <citation type="journal article" date="2020" name="Nat. Food">
        <title>A phased Vanilla planifolia genome enables genetic improvement of flavour and production.</title>
        <authorList>
            <person name="Hasing T."/>
            <person name="Tang H."/>
            <person name="Brym M."/>
            <person name="Khazi F."/>
            <person name="Huang T."/>
            <person name="Chambers A.H."/>
        </authorList>
    </citation>
    <scope>NUCLEOTIDE SEQUENCE [LARGE SCALE GENOMIC DNA]</scope>
    <source>
        <tissue evidence="1">Leaf</tissue>
    </source>
</reference>
<protein>
    <submittedName>
        <fullName evidence="1">Uncharacterized protein</fullName>
    </submittedName>
</protein>
<organism evidence="1 2">
    <name type="scientific">Vanilla planifolia</name>
    <name type="common">Vanilla</name>
    <dbReference type="NCBI Taxonomy" id="51239"/>
    <lineage>
        <taxon>Eukaryota</taxon>
        <taxon>Viridiplantae</taxon>
        <taxon>Streptophyta</taxon>
        <taxon>Embryophyta</taxon>
        <taxon>Tracheophyta</taxon>
        <taxon>Spermatophyta</taxon>
        <taxon>Magnoliopsida</taxon>
        <taxon>Liliopsida</taxon>
        <taxon>Asparagales</taxon>
        <taxon>Orchidaceae</taxon>
        <taxon>Vanilloideae</taxon>
        <taxon>Vanilleae</taxon>
        <taxon>Vanilla</taxon>
    </lineage>
</organism>
<comment type="caution">
    <text evidence="1">The sequence shown here is derived from an EMBL/GenBank/DDBJ whole genome shotgun (WGS) entry which is preliminary data.</text>
</comment>
<proteinExistence type="predicted"/>
<gene>
    <name evidence="1" type="ORF">HPP92_025664</name>
</gene>
<dbReference type="AlphaFoldDB" id="A0A835UAU1"/>
<name>A0A835UAU1_VANPL</name>
<evidence type="ECO:0000313" key="1">
    <source>
        <dbReference type="EMBL" id="KAG0454360.1"/>
    </source>
</evidence>
<accession>A0A835UAU1</accession>
<sequence length="58" mass="6557">MMVGTRRQSIKTPLDREKEIRRHGNSGYQILVDQCLVLQLRHCAAVNGCRHPISAVEA</sequence>
<dbReference type="Proteomes" id="UP000639772">
    <property type="component" value="Unassembled WGS sequence"/>
</dbReference>